<proteinExistence type="predicted"/>
<dbReference type="AlphaFoldDB" id="A0A2S4MBT5"/>
<dbReference type="EMBL" id="PQFZ01000006">
    <property type="protein sequence ID" value="POR51957.1"/>
    <property type="molecule type" value="Genomic_DNA"/>
</dbReference>
<gene>
    <name evidence="1" type="ORF">CYD53_106241</name>
</gene>
<name>A0A2S4MBT5_9HYPH</name>
<sequence>MWTIVSFERRQGSGCLVDKTVYSVGVFGLSGNQDIKVVGQACAIAKATRP</sequence>
<evidence type="ECO:0000313" key="2">
    <source>
        <dbReference type="Proteomes" id="UP000236919"/>
    </source>
</evidence>
<dbReference type="Proteomes" id="UP000236919">
    <property type="component" value="Unassembled WGS sequence"/>
</dbReference>
<organism evidence="1 2">
    <name type="scientific">Bosea psychrotolerans</name>
    <dbReference type="NCBI Taxonomy" id="1871628"/>
    <lineage>
        <taxon>Bacteria</taxon>
        <taxon>Pseudomonadati</taxon>
        <taxon>Pseudomonadota</taxon>
        <taxon>Alphaproteobacteria</taxon>
        <taxon>Hyphomicrobiales</taxon>
        <taxon>Boseaceae</taxon>
        <taxon>Bosea</taxon>
    </lineage>
</organism>
<accession>A0A2S4MBT5</accession>
<reference evidence="1 2" key="1">
    <citation type="submission" date="2018-01" db="EMBL/GenBank/DDBJ databases">
        <title>Genomic Encyclopedia of Type Strains, Phase III (KMG-III): the genomes of soil and plant-associated and newly described type strains.</title>
        <authorList>
            <person name="Whitman W."/>
        </authorList>
    </citation>
    <scope>NUCLEOTIDE SEQUENCE [LARGE SCALE GENOMIC DNA]</scope>
    <source>
        <strain evidence="1 2">1131</strain>
    </source>
</reference>
<protein>
    <submittedName>
        <fullName evidence="1">Uncharacterized protein</fullName>
    </submittedName>
</protein>
<evidence type="ECO:0000313" key="1">
    <source>
        <dbReference type="EMBL" id="POR51957.1"/>
    </source>
</evidence>
<keyword evidence="2" id="KW-1185">Reference proteome</keyword>
<comment type="caution">
    <text evidence="1">The sequence shown here is derived from an EMBL/GenBank/DDBJ whole genome shotgun (WGS) entry which is preliminary data.</text>
</comment>